<keyword evidence="6" id="KW-1185">Reference proteome</keyword>
<feature type="domain" description="Kazal-like" evidence="4">
    <location>
        <begin position="374"/>
        <end position="427"/>
    </location>
</feature>
<reference evidence="5" key="1">
    <citation type="submission" date="2021-02" db="EMBL/GenBank/DDBJ databases">
        <authorList>
            <person name="Bekaert M."/>
        </authorList>
    </citation>
    <scope>NUCLEOTIDE SEQUENCE</scope>
    <source>
        <strain evidence="5">IoA-00</strain>
    </source>
</reference>
<proteinExistence type="predicted"/>
<feature type="domain" description="Kazal-like" evidence="4">
    <location>
        <begin position="498"/>
        <end position="552"/>
    </location>
</feature>
<feature type="domain" description="Kazal-like" evidence="4">
    <location>
        <begin position="440"/>
        <end position="493"/>
    </location>
</feature>
<keyword evidence="3" id="KW-1015">Disulfide bond</keyword>
<dbReference type="PANTHER" id="PTHR10913">
    <property type="entry name" value="FOLLISTATIN-RELATED"/>
    <property type="match status" value="1"/>
</dbReference>
<protein>
    <submittedName>
        <fullName evidence="5">(salmon louse) hypothetical protein</fullName>
    </submittedName>
</protein>
<dbReference type="CDD" id="cd00104">
    <property type="entry name" value="KAZAL_FS"/>
    <property type="match status" value="10"/>
</dbReference>
<dbReference type="Gene3D" id="3.30.60.30">
    <property type="match status" value="11"/>
</dbReference>
<dbReference type="InterPro" id="IPR036058">
    <property type="entry name" value="Kazal_dom_sf"/>
</dbReference>
<keyword evidence="2" id="KW-0722">Serine protease inhibitor</keyword>
<evidence type="ECO:0000313" key="5">
    <source>
        <dbReference type="EMBL" id="CAF2978281.1"/>
    </source>
</evidence>
<dbReference type="InterPro" id="IPR050653">
    <property type="entry name" value="Prot_Inhib_GrowthFact_Antg"/>
</dbReference>
<dbReference type="SMART" id="SM00280">
    <property type="entry name" value="KAZAL"/>
    <property type="match status" value="11"/>
</dbReference>
<evidence type="ECO:0000256" key="3">
    <source>
        <dbReference type="ARBA" id="ARBA00023157"/>
    </source>
</evidence>
<feature type="domain" description="Kazal-like" evidence="4">
    <location>
        <begin position="30"/>
        <end position="82"/>
    </location>
</feature>
<sequence>MDSILCCIFSVLLCLCYGSSSRFQRESLVREEIEKCPEFCPFVWNPVCGSDHTTYDNACRLQATACLDSKELRVEYEGVCHDRFPNEASCLLWKHCKNTSDSGKICGSNGIVYVNTCYMMQESCRENVTIFQIPCSKIDPHYKDVLVPSRSPPHSSLVSSYLNVLPTSSGQQRHPKQQESLKDTNPNSDNCLPDLTCSRIYYPVCGSDGNTYENECLLQGLSRCKRKNALVKAFTGDCDKEDKDISESCNSFNATQCPTVYDPVCGIDGRTYTNECYMMATSCTENELIIKRHDGVCKNNSNLRKLRLASIIKECPFACNLIYQPVCGSDGQTYANKCQFESKNCLTSTKTLSIVSQGPCDDPIYEFEPSIAEEDPILECPPKFCTFEFIPVCGSDGVTYSNKCHLQSQSCKSGNNIEMDHPGQCDDPFEAVITEEEEEEENDDKCPVFCSFTHEEVCGTDGTTYRNLCHLKYQSCQYPEDNIKKASNGPCNSKDKLTDDSNVCPVKCPNDYSPICGSNGLTYVNECQLKLANCNNQNDSKIKISYYGSCLDKCPEFCATKYEPVCGSDGITYVNDCHLLAGNCRHDNKYIFLLDLGECSPKARIISDTYEERSIRPNDNSLLQNTCNTGEVCGSDGKTYSSVCEIIEANRNLSVKIYKVYGGKCTCPQVCSFNDEPVCGSDGIIYPNLCEFQIKMCSLFEDNKLGSEQLFLKIKGRQCKDHLKEDRNEINVIKDCMKDMPEFLLYGL</sequence>
<dbReference type="Pfam" id="PF00050">
    <property type="entry name" value="Kazal_1"/>
    <property type="match status" value="4"/>
</dbReference>
<gene>
    <name evidence="5" type="ORF">LSAA_11984</name>
</gene>
<feature type="domain" description="Kazal-like" evidence="4">
    <location>
        <begin position="243"/>
        <end position="299"/>
    </location>
</feature>
<feature type="domain" description="Kazal-like" evidence="4">
    <location>
        <begin position="553"/>
        <end position="601"/>
    </location>
</feature>
<dbReference type="EMBL" id="HG994585">
    <property type="protein sequence ID" value="CAF2978281.1"/>
    <property type="molecule type" value="Genomic_DNA"/>
</dbReference>
<dbReference type="GO" id="GO:0005576">
    <property type="term" value="C:extracellular region"/>
    <property type="evidence" value="ECO:0007669"/>
    <property type="project" value="TreeGrafter"/>
</dbReference>
<keyword evidence="1" id="KW-0646">Protease inhibitor</keyword>
<feature type="domain" description="Kazal-like" evidence="4">
    <location>
        <begin position="185"/>
        <end position="240"/>
    </location>
</feature>
<organism evidence="5 6">
    <name type="scientific">Lepeophtheirus salmonis</name>
    <name type="common">Salmon louse</name>
    <name type="synonym">Caligus salmonis</name>
    <dbReference type="NCBI Taxonomy" id="72036"/>
    <lineage>
        <taxon>Eukaryota</taxon>
        <taxon>Metazoa</taxon>
        <taxon>Ecdysozoa</taxon>
        <taxon>Arthropoda</taxon>
        <taxon>Crustacea</taxon>
        <taxon>Multicrustacea</taxon>
        <taxon>Hexanauplia</taxon>
        <taxon>Copepoda</taxon>
        <taxon>Siphonostomatoida</taxon>
        <taxon>Caligidae</taxon>
        <taxon>Lepeophtheirus</taxon>
    </lineage>
</organism>
<dbReference type="PROSITE" id="PS51465">
    <property type="entry name" value="KAZAL_2"/>
    <property type="match status" value="10"/>
</dbReference>
<feature type="domain" description="Kazal-like" evidence="4">
    <location>
        <begin position="659"/>
        <end position="710"/>
    </location>
</feature>
<dbReference type="SUPFAM" id="SSF100895">
    <property type="entry name" value="Kazal-type serine protease inhibitors"/>
    <property type="match status" value="11"/>
</dbReference>
<evidence type="ECO:0000256" key="1">
    <source>
        <dbReference type="ARBA" id="ARBA00022690"/>
    </source>
</evidence>
<dbReference type="OrthoDB" id="126772at2759"/>
<dbReference type="PANTHER" id="PTHR10913:SF45">
    <property type="entry name" value="FOLLISTATIN, ISOFORM A-RELATED"/>
    <property type="match status" value="1"/>
</dbReference>
<dbReference type="InterPro" id="IPR002350">
    <property type="entry name" value="Kazal_dom"/>
</dbReference>
<dbReference type="Pfam" id="PF07648">
    <property type="entry name" value="Kazal_2"/>
    <property type="match status" value="7"/>
</dbReference>
<evidence type="ECO:0000259" key="4">
    <source>
        <dbReference type="PROSITE" id="PS51465"/>
    </source>
</evidence>
<feature type="domain" description="Kazal-like" evidence="4">
    <location>
        <begin position="84"/>
        <end position="137"/>
    </location>
</feature>
<dbReference type="Proteomes" id="UP000675881">
    <property type="component" value="Chromosome 6"/>
</dbReference>
<evidence type="ECO:0000256" key="2">
    <source>
        <dbReference type="ARBA" id="ARBA00022900"/>
    </source>
</evidence>
<evidence type="ECO:0000313" key="6">
    <source>
        <dbReference type="Proteomes" id="UP000675881"/>
    </source>
</evidence>
<dbReference type="AlphaFoldDB" id="A0A7R8HB15"/>
<name>A0A7R8HB15_LEPSM</name>
<accession>A0A7R8HB15</accession>
<feature type="domain" description="Kazal-like" evidence="4">
    <location>
        <begin position="309"/>
        <end position="362"/>
    </location>
</feature>